<dbReference type="AlphaFoldDB" id="A0A5A7PTU4"/>
<name>A0A5A7PTU4_STRAF</name>
<accession>A0A5A7PTU4</accession>
<proteinExistence type="predicted"/>
<evidence type="ECO:0000313" key="1">
    <source>
        <dbReference type="EMBL" id="GER36260.1"/>
    </source>
</evidence>
<organism evidence="1 2">
    <name type="scientific">Striga asiatica</name>
    <name type="common">Asiatic witchweed</name>
    <name type="synonym">Buchnera asiatica</name>
    <dbReference type="NCBI Taxonomy" id="4170"/>
    <lineage>
        <taxon>Eukaryota</taxon>
        <taxon>Viridiplantae</taxon>
        <taxon>Streptophyta</taxon>
        <taxon>Embryophyta</taxon>
        <taxon>Tracheophyta</taxon>
        <taxon>Spermatophyta</taxon>
        <taxon>Magnoliopsida</taxon>
        <taxon>eudicotyledons</taxon>
        <taxon>Gunneridae</taxon>
        <taxon>Pentapetalae</taxon>
        <taxon>asterids</taxon>
        <taxon>lamiids</taxon>
        <taxon>Lamiales</taxon>
        <taxon>Orobanchaceae</taxon>
        <taxon>Buchnereae</taxon>
        <taxon>Striga</taxon>
    </lineage>
</organism>
<protein>
    <submittedName>
        <fullName evidence="1">cAMP-dependent transcriptional regulator</fullName>
    </submittedName>
</protein>
<sequence length="143" mass="15629">MAGVCKRRQNLVGLRAQIFLEIGLCLEVDSYPFAGVRWCDGRRLLSDEVSFTGDESQWPREDNDGTDFLARERERGWGSAVVAGMIRRWLCVCASPAVARERVGLSGGGGDAPMVVVRQLVPAVTGCVSGRRVESNIVEFQLG</sequence>
<keyword evidence="2" id="KW-1185">Reference proteome</keyword>
<dbReference type="Proteomes" id="UP000325081">
    <property type="component" value="Unassembled WGS sequence"/>
</dbReference>
<evidence type="ECO:0000313" key="2">
    <source>
        <dbReference type="Proteomes" id="UP000325081"/>
    </source>
</evidence>
<comment type="caution">
    <text evidence="1">The sequence shown here is derived from an EMBL/GenBank/DDBJ whole genome shotgun (WGS) entry which is preliminary data.</text>
</comment>
<dbReference type="EMBL" id="BKCP01005106">
    <property type="protein sequence ID" value="GER36260.1"/>
    <property type="molecule type" value="Genomic_DNA"/>
</dbReference>
<gene>
    <name evidence="1" type="ORF">STAS_12590</name>
</gene>
<reference evidence="2" key="1">
    <citation type="journal article" date="2019" name="Curr. Biol.">
        <title>Genome Sequence of Striga asiatica Provides Insight into the Evolution of Plant Parasitism.</title>
        <authorList>
            <person name="Yoshida S."/>
            <person name="Kim S."/>
            <person name="Wafula E.K."/>
            <person name="Tanskanen J."/>
            <person name="Kim Y.M."/>
            <person name="Honaas L."/>
            <person name="Yang Z."/>
            <person name="Spallek T."/>
            <person name="Conn C.E."/>
            <person name="Ichihashi Y."/>
            <person name="Cheong K."/>
            <person name="Cui S."/>
            <person name="Der J.P."/>
            <person name="Gundlach H."/>
            <person name="Jiao Y."/>
            <person name="Hori C."/>
            <person name="Ishida J.K."/>
            <person name="Kasahara H."/>
            <person name="Kiba T."/>
            <person name="Kim M.S."/>
            <person name="Koo N."/>
            <person name="Laohavisit A."/>
            <person name="Lee Y.H."/>
            <person name="Lumba S."/>
            <person name="McCourt P."/>
            <person name="Mortimer J.C."/>
            <person name="Mutuku J.M."/>
            <person name="Nomura T."/>
            <person name="Sasaki-Sekimoto Y."/>
            <person name="Seto Y."/>
            <person name="Wang Y."/>
            <person name="Wakatake T."/>
            <person name="Sakakibara H."/>
            <person name="Demura T."/>
            <person name="Yamaguchi S."/>
            <person name="Yoneyama K."/>
            <person name="Manabe R.I."/>
            <person name="Nelson D.C."/>
            <person name="Schulman A.H."/>
            <person name="Timko M.P."/>
            <person name="dePamphilis C.W."/>
            <person name="Choi D."/>
            <person name="Shirasu K."/>
        </authorList>
    </citation>
    <scope>NUCLEOTIDE SEQUENCE [LARGE SCALE GENOMIC DNA]</scope>
    <source>
        <strain evidence="2">cv. UVA1</strain>
    </source>
</reference>